<accession>A0AAX4JC20</accession>
<proteinExistence type="predicted"/>
<protein>
    <submittedName>
        <fullName evidence="1">Uncharacterized protein</fullName>
    </submittedName>
</protein>
<reference evidence="1" key="1">
    <citation type="journal article" date="2024" name="BMC Genomics">
        <title>Functional annotation of a divergent genome using sequence and structure-based similarity.</title>
        <authorList>
            <person name="Svedberg D."/>
            <person name="Winiger R.R."/>
            <person name="Berg A."/>
            <person name="Sharma H."/>
            <person name="Tellgren-Roth C."/>
            <person name="Debrunner-Vossbrinck B.A."/>
            <person name="Vossbrinck C.R."/>
            <person name="Barandun J."/>
        </authorList>
    </citation>
    <scope>NUCLEOTIDE SEQUENCE</scope>
    <source>
        <strain evidence="1">Illinois isolate</strain>
    </source>
</reference>
<sequence length="87" mass="10700">MKRIIKNKEYEENKKKELEFEEVTSKFIAEERIKMEGRICNSYDKIFDDEVKEIRMYKQFLSDYEYNNKFKIDNAEVEDDIEIISKL</sequence>
<dbReference type="AlphaFoldDB" id="A0AAX4JC20"/>
<dbReference type="RefSeq" id="XP_065329669.1">
    <property type="nucleotide sequence ID" value="XM_065473597.1"/>
</dbReference>
<keyword evidence="2" id="KW-1185">Reference proteome</keyword>
<gene>
    <name evidence="1" type="ORF">VNE69_05115</name>
</gene>
<organism evidence="1 2">
    <name type="scientific">Vairimorpha necatrix</name>
    <dbReference type="NCBI Taxonomy" id="6039"/>
    <lineage>
        <taxon>Eukaryota</taxon>
        <taxon>Fungi</taxon>
        <taxon>Fungi incertae sedis</taxon>
        <taxon>Microsporidia</taxon>
        <taxon>Nosematidae</taxon>
        <taxon>Vairimorpha</taxon>
    </lineage>
</organism>
<evidence type="ECO:0000313" key="1">
    <source>
        <dbReference type="EMBL" id="WUR03524.1"/>
    </source>
</evidence>
<dbReference type="Proteomes" id="UP001334084">
    <property type="component" value="Chromosome 5"/>
</dbReference>
<name>A0AAX4JC20_9MICR</name>
<dbReference type="EMBL" id="CP142730">
    <property type="protein sequence ID" value="WUR03524.1"/>
    <property type="molecule type" value="Genomic_DNA"/>
</dbReference>
<dbReference type="KEGG" id="vnx:VNE69_05115"/>
<evidence type="ECO:0000313" key="2">
    <source>
        <dbReference type="Proteomes" id="UP001334084"/>
    </source>
</evidence>
<dbReference type="GeneID" id="90541339"/>